<evidence type="ECO:0000256" key="4">
    <source>
        <dbReference type="PROSITE-ProRule" id="PRU00134"/>
    </source>
</evidence>
<feature type="domain" description="MYND-type" evidence="6">
    <location>
        <begin position="217"/>
        <end position="257"/>
    </location>
</feature>
<accession>A0A9Q0MPT1</accession>
<keyword evidence="8" id="KW-1185">Reference proteome</keyword>
<dbReference type="PANTHER" id="PTHR47111:SF1">
    <property type="entry name" value="SET AND MYND DOMAIN-CONTAINING PROTEIN 4"/>
    <property type="match status" value="1"/>
</dbReference>
<protein>
    <submittedName>
        <fullName evidence="7">SET and MYND domain-containing protein 4</fullName>
    </submittedName>
</protein>
<dbReference type="PANTHER" id="PTHR47111">
    <property type="entry name" value="BCDNA.LD29892"/>
    <property type="match status" value="1"/>
</dbReference>
<sequence>MLDKRVSRVNSFLIKLLSIILFTTHYKYCWRFCLSITMTQAKSDKRSGELRADGNVFYIKRQFFDALLKYNESLCYAEVDTENAGLVYANRSAVYFEMKLFDKAIKNIELAKLHKYPEKNFEILDRRATKCNEMKGDRDTTSDPWNLFKLTYPANKAVPFIADCLELKESEKYGRHIITNKPLKVGDVVSIETPFCSVLLSESKFVEVPPANIYQRCSNCLQDSTLDLIPCSTCTKAMFCSQECLETSYKRYHRYECPVMDELLSSGSVHIALRLFFIALSTFDGSIETVEKFFGENERKPTTVFDVVSSSSENEKNRTRLLAITSLMASKKLFSLHQHGRILSNHPRLKSVWEFHQEFIESFIQKLCRISDLNFHGIFGGSLQEREQNQKTLPNDLQQSIGTGSLLFASLVNHSCVNNLLRTCVQGKVIYVVCRPVPNGAQLFDCYKTNFMKQRKAERQARLFKDFGFPCDCEACALNFPSPPALTFKDVKLLKFAKKADEEILTLPRGKAVEKYRECCDALERNNRNYPCIELCFLQTTIAKFLLNHARPAILIP</sequence>
<dbReference type="GO" id="GO:0008276">
    <property type="term" value="F:protein methyltransferase activity"/>
    <property type="evidence" value="ECO:0007669"/>
    <property type="project" value="UniProtKB-ARBA"/>
</dbReference>
<dbReference type="Gene3D" id="1.10.220.160">
    <property type="match status" value="1"/>
</dbReference>
<dbReference type="Gene3D" id="2.170.270.10">
    <property type="entry name" value="SET domain"/>
    <property type="match status" value="1"/>
</dbReference>
<dbReference type="InterPro" id="IPR002893">
    <property type="entry name" value="Znf_MYND"/>
</dbReference>
<dbReference type="Gene3D" id="1.25.40.10">
    <property type="entry name" value="Tetratricopeptide repeat domain"/>
    <property type="match status" value="1"/>
</dbReference>
<evidence type="ECO:0000259" key="5">
    <source>
        <dbReference type="PROSITE" id="PS50280"/>
    </source>
</evidence>
<dbReference type="AlphaFoldDB" id="A0A9Q0MPT1"/>
<evidence type="ECO:0000313" key="7">
    <source>
        <dbReference type="EMBL" id="KAJ6635795.1"/>
    </source>
</evidence>
<dbReference type="GO" id="GO:0008270">
    <property type="term" value="F:zinc ion binding"/>
    <property type="evidence" value="ECO:0007669"/>
    <property type="project" value="UniProtKB-KW"/>
</dbReference>
<name>A0A9Q0MPT1_9DIPT</name>
<organism evidence="7 8">
    <name type="scientific">Pseudolycoriella hygida</name>
    <dbReference type="NCBI Taxonomy" id="35572"/>
    <lineage>
        <taxon>Eukaryota</taxon>
        <taxon>Metazoa</taxon>
        <taxon>Ecdysozoa</taxon>
        <taxon>Arthropoda</taxon>
        <taxon>Hexapoda</taxon>
        <taxon>Insecta</taxon>
        <taxon>Pterygota</taxon>
        <taxon>Neoptera</taxon>
        <taxon>Endopterygota</taxon>
        <taxon>Diptera</taxon>
        <taxon>Nematocera</taxon>
        <taxon>Sciaroidea</taxon>
        <taxon>Sciaridae</taxon>
        <taxon>Pseudolycoriella</taxon>
    </lineage>
</organism>
<dbReference type="Pfam" id="PF01753">
    <property type="entry name" value="zf-MYND"/>
    <property type="match status" value="1"/>
</dbReference>
<evidence type="ECO:0000256" key="2">
    <source>
        <dbReference type="ARBA" id="ARBA00022771"/>
    </source>
</evidence>
<dbReference type="GO" id="GO:0008757">
    <property type="term" value="F:S-adenosylmethionine-dependent methyltransferase activity"/>
    <property type="evidence" value="ECO:0007669"/>
    <property type="project" value="UniProtKB-ARBA"/>
</dbReference>
<dbReference type="Gene3D" id="6.10.140.2220">
    <property type="match status" value="1"/>
</dbReference>
<dbReference type="InterPro" id="IPR001214">
    <property type="entry name" value="SET_dom"/>
</dbReference>
<keyword evidence="2 4" id="KW-0863">Zinc-finger</keyword>
<keyword evidence="3" id="KW-0862">Zinc</keyword>
<dbReference type="EMBL" id="WJQU01000004">
    <property type="protein sequence ID" value="KAJ6635795.1"/>
    <property type="molecule type" value="Genomic_DNA"/>
</dbReference>
<dbReference type="SUPFAM" id="SSF144232">
    <property type="entry name" value="HIT/MYND zinc finger-like"/>
    <property type="match status" value="1"/>
</dbReference>
<dbReference type="PROSITE" id="PS50865">
    <property type="entry name" value="ZF_MYND_2"/>
    <property type="match status" value="1"/>
</dbReference>
<evidence type="ECO:0000259" key="6">
    <source>
        <dbReference type="PROSITE" id="PS50865"/>
    </source>
</evidence>
<dbReference type="InterPro" id="IPR046341">
    <property type="entry name" value="SET_dom_sf"/>
</dbReference>
<evidence type="ECO:0000256" key="3">
    <source>
        <dbReference type="ARBA" id="ARBA00022833"/>
    </source>
</evidence>
<dbReference type="SUPFAM" id="SSF82199">
    <property type="entry name" value="SET domain"/>
    <property type="match status" value="1"/>
</dbReference>
<dbReference type="PROSITE" id="PS50280">
    <property type="entry name" value="SET"/>
    <property type="match status" value="1"/>
</dbReference>
<dbReference type="GO" id="GO:0008170">
    <property type="term" value="F:N-methyltransferase activity"/>
    <property type="evidence" value="ECO:0007669"/>
    <property type="project" value="UniProtKB-ARBA"/>
</dbReference>
<gene>
    <name evidence="7" type="primary">smyd4_4</name>
    <name evidence="7" type="ORF">Bhyg_14381</name>
</gene>
<comment type="caution">
    <text evidence="7">The sequence shown here is derived from an EMBL/GenBank/DDBJ whole genome shotgun (WGS) entry which is preliminary data.</text>
</comment>
<dbReference type="OrthoDB" id="6054366at2759"/>
<dbReference type="InterPro" id="IPR011990">
    <property type="entry name" value="TPR-like_helical_dom_sf"/>
</dbReference>
<feature type="domain" description="SET" evidence="5">
    <location>
        <begin position="163"/>
        <end position="448"/>
    </location>
</feature>
<evidence type="ECO:0000256" key="1">
    <source>
        <dbReference type="ARBA" id="ARBA00022723"/>
    </source>
</evidence>
<dbReference type="PROSITE" id="PS01360">
    <property type="entry name" value="ZF_MYND_1"/>
    <property type="match status" value="1"/>
</dbReference>
<dbReference type="Proteomes" id="UP001151699">
    <property type="component" value="Chromosome C"/>
</dbReference>
<proteinExistence type="predicted"/>
<keyword evidence="1" id="KW-0479">Metal-binding</keyword>
<dbReference type="SUPFAM" id="SSF48452">
    <property type="entry name" value="TPR-like"/>
    <property type="match status" value="1"/>
</dbReference>
<evidence type="ECO:0000313" key="8">
    <source>
        <dbReference type="Proteomes" id="UP001151699"/>
    </source>
</evidence>
<reference evidence="7" key="1">
    <citation type="submission" date="2022-07" db="EMBL/GenBank/DDBJ databases">
        <authorList>
            <person name="Trinca V."/>
            <person name="Uliana J.V.C."/>
            <person name="Torres T.T."/>
            <person name="Ward R.J."/>
            <person name="Monesi N."/>
        </authorList>
    </citation>
    <scope>NUCLEOTIDE SEQUENCE</scope>
    <source>
        <strain evidence="7">HSMRA1968</strain>
        <tissue evidence="7">Whole embryos</tissue>
    </source>
</reference>